<feature type="domain" description="Rho termination factor-like N-terminal" evidence="1">
    <location>
        <begin position="37"/>
        <end position="67"/>
    </location>
</feature>
<evidence type="ECO:0000313" key="2">
    <source>
        <dbReference type="EMBL" id="ORJ27927.1"/>
    </source>
</evidence>
<accession>A0A1X0WMC9</accession>
<comment type="caution">
    <text evidence="2">The sequence shown here is derived from an EMBL/GenBank/DDBJ whole genome shotgun (WGS) entry which is preliminary data.</text>
</comment>
<reference evidence="2 3" key="1">
    <citation type="journal article" date="2016" name="PLoS ONE">
        <title>Comparative Genomics Analysis of Streptococcus tigurinus Strains Identifies Genetic Elements Specifically and Uniquely Present in Highly Virulent Strains.</title>
        <authorList>
            <person name="Diene S.M."/>
            <person name="Francois P."/>
            <person name="Zbinden A."/>
            <person name="Entenza J.M."/>
            <person name="Resch G."/>
        </authorList>
    </citation>
    <scope>NUCLEOTIDE SEQUENCE [LARGE SCALE GENOMIC DNA]</scope>
    <source>
        <strain evidence="2 3">AZ_8</strain>
    </source>
</reference>
<dbReference type="Pfam" id="PF07498">
    <property type="entry name" value="Rho_N"/>
    <property type="match status" value="1"/>
</dbReference>
<name>A0A1X0WMC9_STROR</name>
<dbReference type="EMBL" id="LNVF01000009">
    <property type="protein sequence ID" value="ORJ27927.1"/>
    <property type="molecule type" value="Genomic_DNA"/>
</dbReference>
<evidence type="ECO:0000313" key="3">
    <source>
        <dbReference type="Proteomes" id="UP000192428"/>
    </source>
</evidence>
<dbReference type="GO" id="GO:0006353">
    <property type="term" value="P:DNA-templated transcription termination"/>
    <property type="evidence" value="ECO:0007669"/>
    <property type="project" value="InterPro"/>
</dbReference>
<proteinExistence type="predicted"/>
<protein>
    <recommendedName>
        <fullName evidence="1">Rho termination factor-like N-terminal domain-containing protein</fullName>
    </recommendedName>
</protein>
<dbReference type="PANTHER" id="PTHR34449:SF2">
    <property type="entry name" value="RHO TERMINATION FACTOR"/>
    <property type="match status" value="1"/>
</dbReference>
<gene>
    <name evidence="2" type="ORF">ATE34_08205</name>
</gene>
<dbReference type="InterPro" id="IPR011112">
    <property type="entry name" value="Rho-like_N"/>
</dbReference>
<sequence length="73" mass="8201">MGMLMRRHYDETTEVEEVAKEEVAETTEVEEVAEKTLSELTLAELKALAKEKGVEGYSTKSKDELLEVLNGQI</sequence>
<evidence type="ECO:0000259" key="1">
    <source>
        <dbReference type="Pfam" id="PF07498"/>
    </source>
</evidence>
<dbReference type="PANTHER" id="PTHR34449">
    <property type="entry name" value="RHO TERMINATION FACTOR"/>
    <property type="match status" value="1"/>
</dbReference>
<organism evidence="2 3">
    <name type="scientific">Streptococcus oralis subsp. tigurinus</name>
    <dbReference type="NCBI Taxonomy" id="1077464"/>
    <lineage>
        <taxon>Bacteria</taxon>
        <taxon>Bacillati</taxon>
        <taxon>Bacillota</taxon>
        <taxon>Bacilli</taxon>
        <taxon>Lactobacillales</taxon>
        <taxon>Streptococcaceae</taxon>
        <taxon>Streptococcus</taxon>
    </lineage>
</organism>
<dbReference type="Gene3D" id="1.10.720.30">
    <property type="entry name" value="SAP domain"/>
    <property type="match status" value="1"/>
</dbReference>
<dbReference type="AlphaFoldDB" id="A0A1X0WMC9"/>
<dbReference type="Proteomes" id="UP000192428">
    <property type="component" value="Unassembled WGS sequence"/>
</dbReference>
<dbReference type="InterPro" id="IPR036361">
    <property type="entry name" value="SAP_dom_sf"/>
</dbReference>
<dbReference type="RefSeq" id="WP_084911692.1">
    <property type="nucleotide sequence ID" value="NZ_LNVF01000009.1"/>
</dbReference>